<dbReference type="AlphaFoldDB" id="A0A2T4A019"/>
<organism evidence="1 2">
    <name type="scientific">Trichoderma harzianum CBS 226.95</name>
    <dbReference type="NCBI Taxonomy" id="983964"/>
    <lineage>
        <taxon>Eukaryota</taxon>
        <taxon>Fungi</taxon>
        <taxon>Dikarya</taxon>
        <taxon>Ascomycota</taxon>
        <taxon>Pezizomycotina</taxon>
        <taxon>Sordariomycetes</taxon>
        <taxon>Hypocreomycetidae</taxon>
        <taxon>Hypocreales</taxon>
        <taxon>Hypocreaceae</taxon>
        <taxon>Trichoderma</taxon>
    </lineage>
</organism>
<dbReference type="EMBL" id="KZ679688">
    <property type="protein sequence ID" value="PTB50411.1"/>
    <property type="molecule type" value="Genomic_DNA"/>
</dbReference>
<reference evidence="1 2" key="1">
    <citation type="submission" date="2016-07" db="EMBL/GenBank/DDBJ databases">
        <title>Multiple horizontal gene transfer events from other fungi enriched the ability of initially mycotrophic Trichoderma (Ascomycota) to feed on dead plant biomass.</title>
        <authorList>
            <consortium name="DOE Joint Genome Institute"/>
            <person name="Aerts A."/>
            <person name="Atanasova L."/>
            <person name="Chenthamara K."/>
            <person name="Zhang J."/>
            <person name="Grujic M."/>
            <person name="Henrissat B."/>
            <person name="Kuo A."/>
            <person name="Salamov A."/>
            <person name="Lipzen A."/>
            <person name="Labutti K."/>
            <person name="Barry K."/>
            <person name="Miao Y."/>
            <person name="Rahimi M.J."/>
            <person name="Shen Q."/>
            <person name="Grigoriev I.V."/>
            <person name="Kubicek C.P."/>
            <person name="Druzhinina I.S."/>
        </authorList>
    </citation>
    <scope>NUCLEOTIDE SEQUENCE [LARGE SCALE GENOMIC DNA]</scope>
    <source>
        <strain evidence="1 2">CBS 226.95</strain>
    </source>
</reference>
<dbReference type="GeneID" id="36629479"/>
<sequence>MFTGLIDSLQPHNGDMVTRVCDYTGTPLSWTPGPRAISLEAIYPFAIKENNRIAYHANPNVCFIATAVNFSKKRNPPLHPPLVASWFNYHDDENMSFDKRKSQWAWTDNALSNVATMSHIFRLELPHVDQIKAWQHWTLEEHKEASEVLRTGARLPIVDRLLSGLNSRNLFRVSEDKPSDARASQIEAGTAMYPTLVQIGSTYGLTQYEFEYYLTIPSPRRLDRVFCPFHVLSRPQARQNGWDWNKVTALTRFMIRNLSNYCNNDAFEQGLQEVLLNQTNMIYAPWTRPPEDSPQYSVSTIDFGDISPPPAGFFFIFFFYREI</sequence>
<accession>A0A2T4A019</accession>
<evidence type="ECO:0000313" key="2">
    <source>
        <dbReference type="Proteomes" id="UP000241690"/>
    </source>
</evidence>
<dbReference type="STRING" id="983964.A0A2T4A019"/>
<protein>
    <submittedName>
        <fullName evidence="1">Uncharacterized protein</fullName>
    </submittedName>
</protein>
<dbReference type="Proteomes" id="UP000241690">
    <property type="component" value="Unassembled WGS sequence"/>
</dbReference>
<proteinExistence type="predicted"/>
<dbReference type="RefSeq" id="XP_024770088.1">
    <property type="nucleotide sequence ID" value="XM_024920910.1"/>
</dbReference>
<name>A0A2T4A019_TRIHA</name>
<evidence type="ECO:0000313" key="1">
    <source>
        <dbReference type="EMBL" id="PTB50411.1"/>
    </source>
</evidence>
<gene>
    <name evidence="1" type="ORF">M431DRAFT_534053</name>
</gene>
<keyword evidence="2" id="KW-1185">Reference proteome</keyword>